<gene>
    <name evidence="1" type="ORF">S12H4_38551</name>
</gene>
<reference evidence="1" key="1">
    <citation type="journal article" date="2014" name="Front. Microbiol.">
        <title>High frequency of phylogenetically diverse reductive dehalogenase-homologous genes in deep subseafloor sedimentary metagenomes.</title>
        <authorList>
            <person name="Kawai M."/>
            <person name="Futagami T."/>
            <person name="Toyoda A."/>
            <person name="Takaki Y."/>
            <person name="Nishi S."/>
            <person name="Hori S."/>
            <person name="Arai W."/>
            <person name="Tsubouchi T."/>
            <person name="Morono Y."/>
            <person name="Uchiyama I."/>
            <person name="Ito T."/>
            <person name="Fujiyama A."/>
            <person name="Inagaki F."/>
            <person name="Takami H."/>
        </authorList>
    </citation>
    <scope>NUCLEOTIDE SEQUENCE</scope>
    <source>
        <strain evidence="1">Expedition CK06-06</strain>
    </source>
</reference>
<dbReference type="InterPro" id="IPR015943">
    <property type="entry name" value="WD40/YVTN_repeat-like_dom_sf"/>
</dbReference>
<comment type="caution">
    <text evidence="1">The sequence shown here is derived from an EMBL/GenBank/DDBJ whole genome shotgun (WGS) entry which is preliminary data.</text>
</comment>
<proteinExistence type="predicted"/>
<sequence>PVECLACTRTQDITCSKDSIYIGGSTGGLLFIDTKGTPADFSDDARIKITTLEGLLSNNVLSIALNSAYVWVGTDDGLTRFTKDFNPDSTQQYTISQGLLSNHINKITVIDTSVYVATDSGLNLFQGDHFDTLLSVLGYEINDICFVGDSLVLALDQISQIGFYYQGAFTIAKDSLPYRCKVLSMANINSNLFCGLGNRYNKDCYGEGIGRYDFEDSVWYITKNECLPSNHISEITANEYGVFVACGARASESKGLGWLNNNGAWI</sequence>
<name>X1TZX7_9ZZZZ</name>
<feature type="non-terminal residue" evidence="1">
    <location>
        <position position="266"/>
    </location>
</feature>
<evidence type="ECO:0000313" key="1">
    <source>
        <dbReference type="EMBL" id="GAI93125.1"/>
    </source>
</evidence>
<dbReference type="EMBL" id="BARW01023216">
    <property type="protein sequence ID" value="GAI93125.1"/>
    <property type="molecule type" value="Genomic_DNA"/>
</dbReference>
<accession>X1TZX7</accession>
<organism evidence="1">
    <name type="scientific">marine sediment metagenome</name>
    <dbReference type="NCBI Taxonomy" id="412755"/>
    <lineage>
        <taxon>unclassified sequences</taxon>
        <taxon>metagenomes</taxon>
        <taxon>ecological metagenomes</taxon>
    </lineage>
</organism>
<feature type="non-terminal residue" evidence="1">
    <location>
        <position position="1"/>
    </location>
</feature>
<protein>
    <submittedName>
        <fullName evidence="1">Uncharacterized protein</fullName>
    </submittedName>
</protein>
<dbReference type="AlphaFoldDB" id="X1TZX7"/>
<dbReference type="Gene3D" id="2.130.10.10">
    <property type="entry name" value="YVTN repeat-like/Quinoprotein amine dehydrogenase"/>
    <property type="match status" value="1"/>
</dbReference>